<evidence type="ECO:0000256" key="1">
    <source>
        <dbReference type="ARBA" id="ARBA00009075"/>
    </source>
</evidence>
<dbReference type="Gene3D" id="2.40.160.10">
    <property type="entry name" value="Porin"/>
    <property type="match status" value="1"/>
</dbReference>
<dbReference type="InterPro" id="IPR023614">
    <property type="entry name" value="Porin_dom_sf"/>
</dbReference>
<evidence type="ECO:0000313" key="4">
    <source>
        <dbReference type="EMBL" id="RMU50838.1"/>
    </source>
</evidence>
<evidence type="ECO:0000256" key="3">
    <source>
        <dbReference type="ARBA" id="ARBA00022729"/>
    </source>
</evidence>
<keyword evidence="3" id="KW-0732">Signal</keyword>
<accession>A0A3M5UZN9</accession>
<evidence type="ECO:0000313" key="5">
    <source>
        <dbReference type="Proteomes" id="UP000280395"/>
    </source>
</evidence>
<evidence type="ECO:0000256" key="2">
    <source>
        <dbReference type="ARBA" id="ARBA00022448"/>
    </source>
</evidence>
<dbReference type="Pfam" id="PF03573">
    <property type="entry name" value="OprD"/>
    <property type="match status" value="1"/>
</dbReference>
<gene>
    <name evidence="4" type="ORF">ALP29_200448</name>
</gene>
<comment type="similarity">
    <text evidence="1">Belongs to the outer membrane porin (Opr) (TC 1.B.25) family.</text>
</comment>
<keyword evidence="2" id="KW-0813">Transport</keyword>
<protein>
    <recommendedName>
        <fullName evidence="6">Porin</fullName>
    </recommendedName>
</protein>
<dbReference type="GO" id="GO:0016020">
    <property type="term" value="C:membrane"/>
    <property type="evidence" value="ECO:0007669"/>
    <property type="project" value="InterPro"/>
</dbReference>
<proteinExistence type="inferred from homology"/>
<dbReference type="AlphaFoldDB" id="A0A3M5UZN9"/>
<dbReference type="Proteomes" id="UP000280395">
    <property type="component" value="Unassembled WGS sequence"/>
</dbReference>
<organism evidence="4 5">
    <name type="scientific">Pseudomonas syringae pv. avii</name>
    <dbReference type="NCBI Taxonomy" id="663959"/>
    <lineage>
        <taxon>Bacteria</taxon>
        <taxon>Pseudomonadati</taxon>
        <taxon>Pseudomonadota</taxon>
        <taxon>Gammaproteobacteria</taxon>
        <taxon>Pseudomonadales</taxon>
        <taxon>Pseudomonadaceae</taxon>
        <taxon>Pseudomonas</taxon>
        <taxon>Pseudomonas syringae</taxon>
    </lineage>
</organism>
<name>A0A3M5UZN9_PSESX</name>
<dbReference type="PANTHER" id="PTHR34596">
    <property type="entry name" value="CHITOPORIN"/>
    <property type="match status" value="1"/>
</dbReference>
<sequence>MTLSYVLQSGPAKNLSIALRHAQLRTEFASQRDADEHRIIVSYPINIF</sequence>
<dbReference type="GO" id="GO:0015288">
    <property type="term" value="F:porin activity"/>
    <property type="evidence" value="ECO:0007669"/>
    <property type="project" value="TreeGrafter"/>
</dbReference>
<evidence type="ECO:0008006" key="6">
    <source>
        <dbReference type="Google" id="ProtNLM"/>
    </source>
</evidence>
<reference evidence="4 5" key="1">
    <citation type="submission" date="2018-08" db="EMBL/GenBank/DDBJ databases">
        <title>Recombination of ecologically and evolutionarily significant loci maintains genetic cohesion in the Pseudomonas syringae species complex.</title>
        <authorList>
            <person name="Dillon M."/>
            <person name="Thakur S."/>
            <person name="Almeida R.N.D."/>
            <person name="Weir B.S."/>
            <person name="Guttman D.S."/>
        </authorList>
    </citation>
    <scope>NUCLEOTIDE SEQUENCE [LARGE SCALE GENOMIC DNA]</scope>
    <source>
        <strain evidence="4 5">ICMP 14479</strain>
    </source>
</reference>
<dbReference type="InterPro" id="IPR005318">
    <property type="entry name" value="OM_porin_bac"/>
</dbReference>
<comment type="caution">
    <text evidence="4">The sequence shown here is derived from an EMBL/GenBank/DDBJ whole genome shotgun (WGS) entry which is preliminary data.</text>
</comment>
<dbReference type="PANTHER" id="PTHR34596:SF2">
    <property type="entry name" value="CHITOPORIN"/>
    <property type="match status" value="1"/>
</dbReference>
<dbReference type="EMBL" id="RBUA01001036">
    <property type="protein sequence ID" value="RMU50838.1"/>
    <property type="molecule type" value="Genomic_DNA"/>
</dbReference>